<accession>A0A922SS43</accession>
<evidence type="ECO:0000313" key="3">
    <source>
        <dbReference type="Proteomes" id="UP000814243"/>
    </source>
</evidence>
<evidence type="ECO:0000256" key="1">
    <source>
        <dbReference type="SAM" id="MobiDB-lite"/>
    </source>
</evidence>
<feature type="region of interest" description="Disordered" evidence="1">
    <location>
        <begin position="70"/>
        <end position="112"/>
    </location>
</feature>
<organism evidence="2 3">
    <name type="scientific">Spodoptera exigua</name>
    <name type="common">Beet armyworm</name>
    <name type="synonym">Noctua fulgens</name>
    <dbReference type="NCBI Taxonomy" id="7107"/>
    <lineage>
        <taxon>Eukaryota</taxon>
        <taxon>Metazoa</taxon>
        <taxon>Ecdysozoa</taxon>
        <taxon>Arthropoda</taxon>
        <taxon>Hexapoda</taxon>
        <taxon>Insecta</taxon>
        <taxon>Pterygota</taxon>
        <taxon>Neoptera</taxon>
        <taxon>Endopterygota</taxon>
        <taxon>Lepidoptera</taxon>
        <taxon>Glossata</taxon>
        <taxon>Ditrysia</taxon>
        <taxon>Noctuoidea</taxon>
        <taxon>Noctuidae</taxon>
        <taxon>Amphipyrinae</taxon>
        <taxon>Spodoptera</taxon>
    </lineage>
</organism>
<comment type="caution">
    <text evidence="2">The sequence shown here is derived from an EMBL/GenBank/DDBJ whole genome shotgun (WGS) entry which is preliminary data.</text>
</comment>
<dbReference type="AlphaFoldDB" id="A0A922SS43"/>
<dbReference type="Proteomes" id="UP000814243">
    <property type="component" value="Unassembled WGS sequence"/>
</dbReference>
<protein>
    <submittedName>
        <fullName evidence="2">Uncharacterized protein</fullName>
    </submittedName>
</protein>
<reference evidence="2" key="1">
    <citation type="journal article" date="2021" name="G3 (Bethesda)">
        <title>Genome and transcriptome analysis of the beet armyworm Spodoptera exigua reveals targets for pest control. .</title>
        <authorList>
            <person name="Simon S."/>
            <person name="Breeschoten T."/>
            <person name="Jansen H.J."/>
            <person name="Dirks R.P."/>
            <person name="Schranz M.E."/>
            <person name="Ros V.I.D."/>
        </authorList>
    </citation>
    <scope>NUCLEOTIDE SEQUENCE</scope>
    <source>
        <strain evidence="2">TB_SE_WUR_2020</strain>
    </source>
</reference>
<feature type="compositionally biased region" description="Acidic residues" evidence="1">
    <location>
        <begin position="73"/>
        <end position="85"/>
    </location>
</feature>
<evidence type="ECO:0000313" key="2">
    <source>
        <dbReference type="EMBL" id="KAH9645334.1"/>
    </source>
</evidence>
<sequence length="130" mass="14674">MAWAAIKQYVASKNVKRSLNKCIELIKEKVSLMGAQEWEKLCKKVKDIEEEYSKNDHVVDILTEQFIIRVDDSSEEDDADDDDDYDRSSPEPEPSTSKKPCTSFSQDSSAAPYGVLMEGIQMLSESEDDG</sequence>
<proteinExistence type="predicted"/>
<name>A0A922SS43_SPOEX</name>
<dbReference type="EMBL" id="JACEFF010000049">
    <property type="protein sequence ID" value="KAH9645334.1"/>
    <property type="molecule type" value="Genomic_DNA"/>
</dbReference>
<gene>
    <name evidence="2" type="ORF">HF086_002960</name>
</gene>